<dbReference type="AlphaFoldDB" id="A0A915D015"/>
<proteinExistence type="predicted"/>
<dbReference type="PANTHER" id="PTHR48051:SF62">
    <property type="entry name" value="LEUCINE-RICH REPEAT-CONTAINING PROTEIN 57"/>
    <property type="match status" value="1"/>
</dbReference>
<dbReference type="SMART" id="SM00369">
    <property type="entry name" value="LRR_TYP"/>
    <property type="match status" value="4"/>
</dbReference>
<accession>A0A915D015</accession>
<dbReference type="InterPro" id="IPR001611">
    <property type="entry name" value="Leu-rich_rpt"/>
</dbReference>
<protein>
    <submittedName>
        <fullName evidence="5">Leucine-rich repeat-containing protein 57</fullName>
    </submittedName>
</protein>
<dbReference type="InterPro" id="IPR003591">
    <property type="entry name" value="Leu-rich_rpt_typical-subtyp"/>
</dbReference>
<dbReference type="Pfam" id="PF13855">
    <property type="entry name" value="LRR_8"/>
    <property type="match status" value="1"/>
</dbReference>
<organism evidence="4 5">
    <name type="scientific">Ditylenchus dipsaci</name>
    <dbReference type="NCBI Taxonomy" id="166011"/>
    <lineage>
        <taxon>Eukaryota</taxon>
        <taxon>Metazoa</taxon>
        <taxon>Ecdysozoa</taxon>
        <taxon>Nematoda</taxon>
        <taxon>Chromadorea</taxon>
        <taxon>Rhabditida</taxon>
        <taxon>Tylenchina</taxon>
        <taxon>Tylenchomorpha</taxon>
        <taxon>Sphaerularioidea</taxon>
        <taxon>Anguinidae</taxon>
        <taxon>Anguininae</taxon>
        <taxon>Ditylenchus</taxon>
    </lineage>
</organism>
<keyword evidence="2" id="KW-0677">Repeat</keyword>
<evidence type="ECO:0000256" key="3">
    <source>
        <dbReference type="SAM" id="MobiDB-lite"/>
    </source>
</evidence>
<evidence type="ECO:0000313" key="5">
    <source>
        <dbReference type="WBParaSite" id="jg14392"/>
    </source>
</evidence>
<dbReference type="WBParaSite" id="jg14392">
    <property type="protein sequence ID" value="jg14392"/>
    <property type="gene ID" value="jg14392"/>
</dbReference>
<dbReference type="GO" id="GO:0005737">
    <property type="term" value="C:cytoplasm"/>
    <property type="evidence" value="ECO:0007669"/>
    <property type="project" value="TreeGrafter"/>
</dbReference>
<dbReference type="SUPFAM" id="SSF52058">
    <property type="entry name" value="L domain-like"/>
    <property type="match status" value="1"/>
</dbReference>
<reference evidence="5" key="1">
    <citation type="submission" date="2022-11" db="UniProtKB">
        <authorList>
            <consortium name="WormBaseParasite"/>
        </authorList>
    </citation>
    <scope>IDENTIFICATION</scope>
</reference>
<feature type="compositionally biased region" description="Low complexity" evidence="3">
    <location>
        <begin position="11"/>
        <end position="33"/>
    </location>
</feature>
<dbReference type="Pfam" id="PF00560">
    <property type="entry name" value="LRR_1"/>
    <property type="match status" value="1"/>
</dbReference>
<name>A0A915D015_9BILA</name>
<keyword evidence="1" id="KW-0433">Leucine-rich repeat</keyword>
<dbReference type="PANTHER" id="PTHR48051">
    <property type="match status" value="1"/>
</dbReference>
<dbReference type="SMART" id="SM00364">
    <property type="entry name" value="LRR_BAC"/>
    <property type="match status" value="3"/>
</dbReference>
<feature type="region of interest" description="Disordered" evidence="3">
    <location>
        <begin position="1"/>
        <end position="33"/>
    </location>
</feature>
<keyword evidence="4" id="KW-1185">Reference proteome</keyword>
<dbReference type="Gene3D" id="3.80.10.10">
    <property type="entry name" value="Ribonuclease Inhibitor"/>
    <property type="match status" value="1"/>
</dbReference>
<dbReference type="InterPro" id="IPR032675">
    <property type="entry name" value="LRR_dom_sf"/>
</dbReference>
<evidence type="ECO:0000256" key="2">
    <source>
        <dbReference type="ARBA" id="ARBA00022737"/>
    </source>
</evidence>
<dbReference type="PRINTS" id="PR00019">
    <property type="entry name" value="LEURICHRPT"/>
</dbReference>
<evidence type="ECO:0000313" key="4">
    <source>
        <dbReference type="Proteomes" id="UP000887574"/>
    </source>
</evidence>
<evidence type="ECO:0000256" key="1">
    <source>
        <dbReference type="ARBA" id="ARBA00022614"/>
    </source>
</evidence>
<dbReference type="InterPro" id="IPR050216">
    <property type="entry name" value="LRR_domain-containing"/>
</dbReference>
<sequence length="249" mass="28051">MGNESSKGKHPSSSTPARATTSLPSFSLKSGPSSSIVQRHLEMPRRPEFYSLKDTVDFIRTLDLSQNKLRELPAYFDNFSVLKQLILADNKLVYLPDELGRLKTLELLNVSHNELTALPDTLLGCYALKTLIVSFNQISDFPLVIANLPNVECVDLSGNLIESIPEQLNMNRNRLNSIHTNLSKCPNLKVLRVDENCLQKNQFSKPILEESKISLITHAGNVFQDKDFQSLPGYETYQERFTATKRKGV</sequence>
<dbReference type="Proteomes" id="UP000887574">
    <property type="component" value="Unplaced"/>
</dbReference>